<accession>A0AAV6VMC1</accession>
<sequence length="92" mass="10482">MQQLDSVLREVNPSAKSYTKMHEIFKNNPATSVKMVFMEDGSLDMRRYNVPTIRTEVAAIFVGDDGEPPANRDIIFYPVDSLQNNFQNQPVC</sequence>
<comment type="caution">
    <text evidence="1">The sequence shown here is derived from an EMBL/GenBank/DDBJ whole genome shotgun (WGS) entry which is preliminary data.</text>
</comment>
<keyword evidence="2" id="KW-1185">Reference proteome</keyword>
<dbReference type="AlphaFoldDB" id="A0AAV6VMC1"/>
<name>A0AAV6VMC1_9ARAC</name>
<proteinExistence type="predicted"/>
<dbReference type="Proteomes" id="UP000827092">
    <property type="component" value="Unassembled WGS sequence"/>
</dbReference>
<gene>
    <name evidence="1" type="ORF">JTE90_001628</name>
</gene>
<dbReference type="EMBL" id="JAFNEN010000052">
    <property type="protein sequence ID" value="KAG8197704.1"/>
    <property type="molecule type" value="Genomic_DNA"/>
</dbReference>
<protein>
    <submittedName>
        <fullName evidence="1">Uncharacterized protein</fullName>
    </submittedName>
</protein>
<organism evidence="1 2">
    <name type="scientific">Oedothorax gibbosus</name>
    <dbReference type="NCBI Taxonomy" id="931172"/>
    <lineage>
        <taxon>Eukaryota</taxon>
        <taxon>Metazoa</taxon>
        <taxon>Ecdysozoa</taxon>
        <taxon>Arthropoda</taxon>
        <taxon>Chelicerata</taxon>
        <taxon>Arachnida</taxon>
        <taxon>Araneae</taxon>
        <taxon>Araneomorphae</taxon>
        <taxon>Entelegynae</taxon>
        <taxon>Araneoidea</taxon>
        <taxon>Linyphiidae</taxon>
        <taxon>Erigoninae</taxon>
        <taxon>Oedothorax</taxon>
    </lineage>
</organism>
<evidence type="ECO:0000313" key="2">
    <source>
        <dbReference type="Proteomes" id="UP000827092"/>
    </source>
</evidence>
<reference evidence="1 2" key="1">
    <citation type="journal article" date="2022" name="Nat. Ecol. Evol.">
        <title>A masculinizing supergene underlies an exaggerated male reproductive morph in a spider.</title>
        <authorList>
            <person name="Hendrickx F."/>
            <person name="De Corte Z."/>
            <person name="Sonet G."/>
            <person name="Van Belleghem S.M."/>
            <person name="Kostlbacher S."/>
            <person name="Vangestel C."/>
        </authorList>
    </citation>
    <scope>NUCLEOTIDE SEQUENCE [LARGE SCALE GENOMIC DNA]</scope>
    <source>
        <strain evidence="1">W744_W776</strain>
    </source>
</reference>
<evidence type="ECO:0000313" key="1">
    <source>
        <dbReference type="EMBL" id="KAG8197704.1"/>
    </source>
</evidence>